<feature type="domain" description="Cysteine-rich" evidence="1">
    <location>
        <begin position="3"/>
        <end position="83"/>
    </location>
</feature>
<feature type="domain" description="Cysteine-rich" evidence="1">
    <location>
        <begin position="131"/>
        <end position="211"/>
    </location>
</feature>
<accession>A0A0A2WTW1</accession>
<dbReference type="Proteomes" id="UP000030364">
    <property type="component" value="Unassembled WGS sequence"/>
</dbReference>
<dbReference type="STRING" id="276.THFILI_03300"/>
<keyword evidence="3" id="KW-1185">Reference proteome</keyword>
<organism evidence="2 3">
    <name type="scientific">Thermus filiformis</name>
    <dbReference type="NCBI Taxonomy" id="276"/>
    <lineage>
        <taxon>Bacteria</taxon>
        <taxon>Thermotogati</taxon>
        <taxon>Deinococcota</taxon>
        <taxon>Deinococci</taxon>
        <taxon>Thermales</taxon>
        <taxon>Thermaceae</taxon>
        <taxon>Thermus</taxon>
    </lineage>
</organism>
<dbReference type="GO" id="GO:0005829">
    <property type="term" value="C:cytosol"/>
    <property type="evidence" value="ECO:0007669"/>
    <property type="project" value="TreeGrafter"/>
</dbReference>
<dbReference type="InterPro" id="IPR004017">
    <property type="entry name" value="Cys_rich_dom"/>
</dbReference>
<dbReference type="EMBL" id="JPSL02000037">
    <property type="protein sequence ID" value="KGQ21740.1"/>
    <property type="molecule type" value="Genomic_DNA"/>
</dbReference>
<dbReference type="PANTHER" id="PTHR30296:SF0">
    <property type="entry name" value="LACTATE UTILIZATION PROTEIN A"/>
    <property type="match status" value="1"/>
</dbReference>
<comment type="caution">
    <text evidence="2">The sequence shown here is derived from an EMBL/GenBank/DDBJ whole genome shotgun (WGS) entry which is preliminary data.</text>
</comment>
<protein>
    <submittedName>
        <fullName evidence="2">Fe-S oxidoreductase</fullName>
    </submittedName>
</protein>
<name>A0A0A2WTW1_THEFI</name>
<dbReference type="Pfam" id="PF02754">
    <property type="entry name" value="CCG"/>
    <property type="match status" value="2"/>
</dbReference>
<proteinExistence type="predicted"/>
<evidence type="ECO:0000259" key="1">
    <source>
        <dbReference type="Pfam" id="PF02754"/>
    </source>
</evidence>
<evidence type="ECO:0000313" key="2">
    <source>
        <dbReference type="EMBL" id="KGQ21740.1"/>
    </source>
</evidence>
<reference evidence="2 3" key="1">
    <citation type="journal article" date="2015" name="Genome Announc.">
        <title>Draft Genome Sequence of the Thermophile Thermus filiformis ATCC 43280, Producer of Carotenoid-(Di)glucoside-Branched Fatty Acid (Di)esters and Source of Hyperthermostable Enzymes of Biotechnological Interest.</title>
        <authorList>
            <person name="Mandelli F."/>
            <person name="Oliveira Ramires B."/>
            <person name="Couger M.B."/>
            <person name="Paixao D.A."/>
            <person name="Camilo C.M."/>
            <person name="Polikarpov I."/>
            <person name="Prade R."/>
            <person name="Riano-Pachon D.M."/>
            <person name="Squina F.M."/>
        </authorList>
    </citation>
    <scope>NUCLEOTIDE SEQUENCE [LARGE SCALE GENOMIC DNA]</scope>
    <source>
        <strain evidence="2 3">ATCC 43280</strain>
    </source>
</reference>
<dbReference type="OrthoDB" id="9770306at2"/>
<gene>
    <name evidence="2" type="ORF">THFILI_03300</name>
</gene>
<dbReference type="AlphaFoldDB" id="A0A0A2WTW1"/>
<dbReference type="GO" id="GO:0016491">
    <property type="term" value="F:oxidoreductase activity"/>
    <property type="evidence" value="ECO:0007669"/>
    <property type="project" value="UniProtKB-ARBA"/>
</dbReference>
<dbReference type="PATRIC" id="fig|276.5.peg.1456"/>
<sequence>MRVSLFITCLADQFYAEAGVAAVRLLRALGVEVDFPPGQTCCGQPAYNAGYLPEARAVARHTLEVFRESEYVVLPSGSCTSMVHHYPELFAGHTPYREAVALKERTFELSQFLVRVLGVTRLGEGLKGVRVAYHHGCHALRELGIREEPLLLLQNAGAELVPWEAAEECCGFGGLFSVKLPEVSLSMADRKLETLEAEVLTSTDAGCLLHLSGRLEDRGQKVRVAPLATLLWEAYARA</sequence>
<dbReference type="RefSeq" id="WP_038064836.1">
    <property type="nucleotide sequence ID" value="NZ_JPSL02000037.1"/>
</dbReference>
<dbReference type="PANTHER" id="PTHR30296">
    <property type="entry name" value="UNCHARACTERIZED PROTEIN YKGE"/>
    <property type="match status" value="1"/>
</dbReference>
<evidence type="ECO:0000313" key="3">
    <source>
        <dbReference type="Proteomes" id="UP000030364"/>
    </source>
</evidence>